<evidence type="ECO:0000313" key="2">
    <source>
        <dbReference type="EMBL" id="OCK83729.1"/>
    </source>
</evidence>
<evidence type="ECO:0000313" key="3">
    <source>
        <dbReference type="Proteomes" id="UP000250266"/>
    </source>
</evidence>
<gene>
    <name evidence="2" type="ORF">K432DRAFT_169870</name>
</gene>
<dbReference type="EMBL" id="KV744854">
    <property type="protein sequence ID" value="OCK83729.1"/>
    <property type="molecule type" value="Genomic_DNA"/>
</dbReference>
<accession>A0A8E2JID8</accession>
<dbReference type="Proteomes" id="UP000250266">
    <property type="component" value="Unassembled WGS sequence"/>
</dbReference>
<reference evidence="2 3" key="1">
    <citation type="journal article" date="2016" name="Nat. Commun.">
        <title>Ectomycorrhizal ecology is imprinted in the genome of the dominant symbiotic fungus Cenococcum geophilum.</title>
        <authorList>
            <consortium name="DOE Joint Genome Institute"/>
            <person name="Peter M."/>
            <person name="Kohler A."/>
            <person name="Ohm R.A."/>
            <person name="Kuo A."/>
            <person name="Krutzmann J."/>
            <person name="Morin E."/>
            <person name="Arend M."/>
            <person name="Barry K.W."/>
            <person name="Binder M."/>
            <person name="Choi C."/>
            <person name="Clum A."/>
            <person name="Copeland A."/>
            <person name="Grisel N."/>
            <person name="Haridas S."/>
            <person name="Kipfer T."/>
            <person name="LaButti K."/>
            <person name="Lindquist E."/>
            <person name="Lipzen A."/>
            <person name="Maire R."/>
            <person name="Meier B."/>
            <person name="Mihaltcheva S."/>
            <person name="Molinier V."/>
            <person name="Murat C."/>
            <person name="Poggeler S."/>
            <person name="Quandt C.A."/>
            <person name="Sperisen C."/>
            <person name="Tritt A."/>
            <person name="Tisserant E."/>
            <person name="Crous P.W."/>
            <person name="Henrissat B."/>
            <person name="Nehls U."/>
            <person name="Egli S."/>
            <person name="Spatafora J.W."/>
            <person name="Grigoriev I.V."/>
            <person name="Martin F.M."/>
        </authorList>
    </citation>
    <scope>NUCLEOTIDE SEQUENCE [LARGE SCALE GENOMIC DNA]</scope>
    <source>
        <strain evidence="2 3">CBS 459.81</strain>
    </source>
</reference>
<feature type="region of interest" description="Disordered" evidence="1">
    <location>
        <begin position="1"/>
        <end position="82"/>
    </location>
</feature>
<protein>
    <submittedName>
        <fullName evidence="2">Uncharacterized protein</fullName>
    </submittedName>
</protein>
<name>A0A8E2JID8_9PEZI</name>
<evidence type="ECO:0000256" key="1">
    <source>
        <dbReference type="SAM" id="MobiDB-lite"/>
    </source>
</evidence>
<proteinExistence type="predicted"/>
<dbReference type="AlphaFoldDB" id="A0A8E2JID8"/>
<feature type="compositionally biased region" description="Basic and acidic residues" evidence="1">
    <location>
        <begin position="56"/>
        <end position="82"/>
    </location>
</feature>
<sequence length="82" mass="9653">MNAPGRVLVRRLPTANKAQQKKYREKYQRGGKPNNFLTQTPHMRSGLDRLPMQPKSAEEKRRKDTDGKKKDYQMTKNHQESQ</sequence>
<organism evidence="2 3">
    <name type="scientific">Lepidopterella palustris CBS 459.81</name>
    <dbReference type="NCBI Taxonomy" id="1314670"/>
    <lineage>
        <taxon>Eukaryota</taxon>
        <taxon>Fungi</taxon>
        <taxon>Dikarya</taxon>
        <taxon>Ascomycota</taxon>
        <taxon>Pezizomycotina</taxon>
        <taxon>Dothideomycetes</taxon>
        <taxon>Pleosporomycetidae</taxon>
        <taxon>Mytilinidiales</taxon>
        <taxon>Argynnaceae</taxon>
        <taxon>Lepidopterella</taxon>
    </lineage>
</organism>
<keyword evidence="3" id="KW-1185">Reference proteome</keyword>